<dbReference type="CDD" id="cd00190">
    <property type="entry name" value="Tryp_SPc"/>
    <property type="match status" value="1"/>
</dbReference>
<dbReference type="InterPro" id="IPR009003">
    <property type="entry name" value="Peptidase_S1_PA"/>
</dbReference>
<dbReference type="GO" id="GO:0004252">
    <property type="term" value="F:serine-type endopeptidase activity"/>
    <property type="evidence" value="ECO:0007669"/>
    <property type="project" value="InterPro"/>
</dbReference>
<evidence type="ECO:0000256" key="3">
    <source>
        <dbReference type="SAM" id="SignalP"/>
    </source>
</evidence>
<feature type="signal peptide" evidence="3">
    <location>
        <begin position="1"/>
        <end position="18"/>
    </location>
</feature>
<dbReference type="SUPFAM" id="SSF50494">
    <property type="entry name" value="Trypsin-like serine proteases"/>
    <property type="match status" value="1"/>
</dbReference>
<dbReference type="Pfam" id="PF00089">
    <property type="entry name" value="Trypsin"/>
    <property type="match status" value="1"/>
</dbReference>
<dbReference type="PROSITE" id="PS50240">
    <property type="entry name" value="TRYPSIN_DOM"/>
    <property type="match status" value="1"/>
</dbReference>
<dbReference type="AlphaFoldDB" id="A0A8H3N2Z5"/>
<gene>
    <name evidence="5" type="ORF">IFM46972_01361</name>
</gene>
<keyword evidence="3" id="KW-0732">Signal</keyword>
<protein>
    <recommendedName>
        <fullName evidence="4">Peptidase S1 domain-containing protein</fullName>
    </recommendedName>
</protein>
<evidence type="ECO:0000256" key="2">
    <source>
        <dbReference type="ARBA" id="ARBA00023157"/>
    </source>
</evidence>
<comment type="caution">
    <text evidence="5">The sequence shown here is derived from an EMBL/GenBank/DDBJ whole genome shotgun (WGS) entry which is preliminary data.</text>
</comment>
<dbReference type="InterPro" id="IPR043504">
    <property type="entry name" value="Peptidase_S1_PA_chymotrypsin"/>
</dbReference>
<dbReference type="Proteomes" id="UP000465221">
    <property type="component" value="Unassembled WGS sequence"/>
</dbReference>
<dbReference type="PRINTS" id="PR00722">
    <property type="entry name" value="CHYMOTRYPSIN"/>
</dbReference>
<dbReference type="InterPro" id="IPR001314">
    <property type="entry name" value="Peptidase_S1A"/>
</dbReference>
<evidence type="ECO:0000256" key="1">
    <source>
        <dbReference type="ARBA" id="ARBA00007664"/>
    </source>
</evidence>
<proteinExistence type="inferred from homology"/>
<dbReference type="PANTHER" id="PTHR24276:SF91">
    <property type="entry name" value="AT26814P-RELATED"/>
    <property type="match status" value="1"/>
</dbReference>
<sequence>MKLTFLVSLIPFIQGALGSAEVIGGSPATIDNLPYLVSISQSGIYTCAGVIIGMDRVVTSARCVYGQESSPTSFSVRVGSSKRSSGGTAVTVSKIARNARFNPDTNDFDVAVLQLASSVTPGPTIKKIDIVQPGQEPVDGTECVASGWGDLEGQLQSVILPIVNRKNCNQTYVGQITDRMICAGSEAGKGTCPGDRGGPVTCSGELAGIISQTNGCELLGLPDVFTNFANYNIQSWITSQ</sequence>
<dbReference type="EMBL" id="BLKC01000006">
    <property type="protein sequence ID" value="GFF25306.1"/>
    <property type="molecule type" value="Genomic_DNA"/>
</dbReference>
<reference evidence="5 6" key="1">
    <citation type="submission" date="2020-01" db="EMBL/GenBank/DDBJ databases">
        <title>Draft genome sequence of Aspergillus udagawae IFM 46972.</title>
        <authorList>
            <person name="Takahashi H."/>
            <person name="Yaguchi T."/>
        </authorList>
    </citation>
    <scope>NUCLEOTIDE SEQUENCE [LARGE SCALE GENOMIC DNA]</scope>
    <source>
        <strain evidence="5 6">IFM 46972</strain>
    </source>
</reference>
<dbReference type="SMART" id="SM00020">
    <property type="entry name" value="Tryp_SPc"/>
    <property type="match status" value="1"/>
</dbReference>
<feature type="domain" description="Peptidase S1" evidence="4">
    <location>
        <begin position="22"/>
        <end position="240"/>
    </location>
</feature>
<dbReference type="InterPro" id="IPR050430">
    <property type="entry name" value="Peptidase_S1"/>
</dbReference>
<comment type="similarity">
    <text evidence="1">Belongs to the peptidase S1 family.</text>
</comment>
<dbReference type="InterPro" id="IPR001254">
    <property type="entry name" value="Trypsin_dom"/>
</dbReference>
<evidence type="ECO:0000259" key="4">
    <source>
        <dbReference type="PROSITE" id="PS50240"/>
    </source>
</evidence>
<dbReference type="Gene3D" id="2.40.10.10">
    <property type="entry name" value="Trypsin-like serine proteases"/>
    <property type="match status" value="1"/>
</dbReference>
<feature type="chain" id="PRO_5034643823" description="Peptidase S1 domain-containing protein" evidence="3">
    <location>
        <begin position="19"/>
        <end position="240"/>
    </location>
</feature>
<accession>A0A8H3N2Z5</accession>
<dbReference type="GO" id="GO:0006508">
    <property type="term" value="P:proteolysis"/>
    <property type="evidence" value="ECO:0007669"/>
    <property type="project" value="InterPro"/>
</dbReference>
<dbReference type="PANTHER" id="PTHR24276">
    <property type="entry name" value="POLYSERASE-RELATED"/>
    <property type="match status" value="1"/>
</dbReference>
<organism evidence="5 6">
    <name type="scientific">Aspergillus udagawae</name>
    <dbReference type="NCBI Taxonomy" id="91492"/>
    <lineage>
        <taxon>Eukaryota</taxon>
        <taxon>Fungi</taxon>
        <taxon>Dikarya</taxon>
        <taxon>Ascomycota</taxon>
        <taxon>Pezizomycotina</taxon>
        <taxon>Eurotiomycetes</taxon>
        <taxon>Eurotiomycetidae</taxon>
        <taxon>Eurotiales</taxon>
        <taxon>Aspergillaceae</taxon>
        <taxon>Aspergillus</taxon>
        <taxon>Aspergillus subgen. Fumigati</taxon>
    </lineage>
</organism>
<evidence type="ECO:0000313" key="6">
    <source>
        <dbReference type="Proteomes" id="UP000465221"/>
    </source>
</evidence>
<keyword evidence="2" id="KW-1015">Disulfide bond</keyword>
<name>A0A8H3N2Z5_9EURO</name>
<evidence type="ECO:0000313" key="5">
    <source>
        <dbReference type="EMBL" id="GFF25306.1"/>
    </source>
</evidence>